<dbReference type="OrthoDB" id="9803963at2"/>
<comment type="similarity">
    <text evidence="5 12">Belongs to the purine/pyrimidine phosphoribosyltransferase family.</text>
</comment>
<evidence type="ECO:0000256" key="9">
    <source>
        <dbReference type="ARBA" id="ARBA00022676"/>
    </source>
</evidence>
<dbReference type="FunFam" id="3.40.50.2020:FF:000004">
    <property type="entry name" value="Adenine phosphoribosyltransferase"/>
    <property type="match status" value="1"/>
</dbReference>
<dbReference type="InterPro" id="IPR050054">
    <property type="entry name" value="UPRTase/APRTase"/>
</dbReference>
<dbReference type="GO" id="GO:0006168">
    <property type="term" value="P:adenine salvage"/>
    <property type="evidence" value="ECO:0007669"/>
    <property type="project" value="InterPro"/>
</dbReference>
<comment type="subcellular location">
    <subcellularLocation>
        <location evidence="3 12">Cytoplasm</location>
    </subcellularLocation>
</comment>
<comment type="function">
    <text evidence="2 12">Catalyzes a salvage reaction resulting in the formation of AMP, that is energically less costly than de novo synthesis.</text>
</comment>
<keyword evidence="11 12" id="KW-0660">Purine salvage</keyword>
<dbReference type="EMBL" id="FOFA01000003">
    <property type="protein sequence ID" value="SEQ35644.1"/>
    <property type="molecule type" value="Genomic_DNA"/>
</dbReference>
<comment type="catalytic activity">
    <reaction evidence="1 12">
        <text>AMP + diphosphate = 5-phospho-alpha-D-ribose 1-diphosphate + adenine</text>
        <dbReference type="Rhea" id="RHEA:16609"/>
        <dbReference type="ChEBI" id="CHEBI:16708"/>
        <dbReference type="ChEBI" id="CHEBI:33019"/>
        <dbReference type="ChEBI" id="CHEBI:58017"/>
        <dbReference type="ChEBI" id="CHEBI:456215"/>
        <dbReference type="EC" id="2.4.2.7"/>
    </reaction>
</comment>
<dbReference type="UniPathway" id="UPA00588">
    <property type="reaction ID" value="UER00646"/>
</dbReference>
<keyword evidence="15" id="KW-1185">Reference proteome</keyword>
<proteinExistence type="inferred from homology"/>
<dbReference type="NCBIfam" id="NF002636">
    <property type="entry name" value="PRK02304.1-5"/>
    <property type="match status" value="1"/>
</dbReference>
<dbReference type="CDD" id="cd06223">
    <property type="entry name" value="PRTases_typeI"/>
    <property type="match status" value="1"/>
</dbReference>
<evidence type="ECO:0000256" key="11">
    <source>
        <dbReference type="ARBA" id="ARBA00022726"/>
    </source>
</evidence>
<comment type="subunit">
    <text evidence="6 12">Homodimer.</text>
</comment>
<accession>A0A1H9FCJ4</accession>
<dbReference type="Proteomes" id="UP000198504">
    <property type="component" value="Unassembled WGS sequence"/>
</dbReference>
<dbReference type="GO" id="GO:0006166">
    <property type="term" value="P:purine ribonucleoside salvage"/>
    <property type="evidence" value="ECO:0007669"/>
    <property type="project" value="UniProtKB-UniRule"/>
</dbReference>
<dbReference type="SUPFAM" id="SSF53271">
    <property type="entry name" value="PRTase-like"/>
    <property type="match status" value="1"/>
</dbReference>
<evidence type="ECO:0000256" key="2">
    <source>
        <dbReference type="ARBA" id="ARBA00003968"/>
    </source>
</evidence>
<dbReference type="InterPro" id="IPR029057">
    <property type="entry name" value="PRTase-like"/>
</dbReference>
<evidence type="ECO:0000256" key="1">
    <source>
        <dbReference type="ARBA" id="ARBA00000868"/>
    </source>
</evidence>
<evidence type="ECO:0000256" key="3">
    <source>
        <dbReference type="ARBA" id="ARBA00004496"/>
    </source>
</evidence>
<dbReference type="GO" id="GO:0003999">
    <property type="term" value="F:adenine phosphoribosyltransferase activity"/>
    <property type="evidence" value="ECO:0007669"/>
    <property type="project" value="UniProtKB-UniRule"/>
</dbReference>
<dbReference type="GO" id="GO:0044209">
    <property type="term" value="P:AMP salvage"/>
    <property type="evidence" value="ECO:0007669"/>
    <property type="project" value="UniProtKB-UniRule"/>
</dbReference>
<protein>
    <recommendedName>
        <fullName evidence="7 12">Adenine phosphoribosyltransferase</fullName>
        <shortName evidence="12">APRT</shortName>
        <ecNumber evidence="7 12">2.4.2.7</ecNumber>
    </recommendedName>
</protein>
<dbReference type="Pfam" id="PF00156">
    <property type="entry name" value="Pribosyltran"/>
    <property type="match status" value="1"/>
</dbReference>
<dbReference type="GO" id="GO:0005737">
    <property type="term" value="C:cytoplasm"/>
    <property type="evidence" value="ECO:0007669"/>
    <property type="project" value="UniProtKB-SubCell"/>
</dbReference>
<dbReference type="HAMAP" id="MF_00004">
    <property type="entry name" value="Aden_phosphoribosyltr"/>
    <property type="match status" value="1"/>
</dbReference>
<evidence type="ECO:0000256" key="8">
    <source>
        <dbReference type="ARBA" id="ARBA00022490"/>
    </source>
</evidence>
<evidence type="ECO:0000313" key="14">
    <source>
        <dbReference type="EMBL" id="SEQ35644.1"/>
    </source>
</evidence>
<name>A0A1H9FCJ4_9ACTN</name>
<keyword evidence="9 12" id="KW-0328">Glycosyltransferase</keyword>
<evidence type="ECO:0000256" key="10">
    <source>
        <dbReference type="ARBA" id="ARBA00022679"/>
    </source>
</evidence>
<dbReference type="RefSeq" id="WP_091178958.1">
    <property type="nucleotide sequence ID" value="NZ_FOFA01000003.1"/>
</dbReference>
<gene>
    <name evidence="12" type="primary">apt</name>
    <name evidence="14" type="ORF">SAMN05421756_103230</name>
</gene>
<evidence type="ECO:0000313" key="15">
    <source>
        <dbReference type="Proteomes" id="UP000198504"/>
    </source>
</evidence>
<organism evidence="14 15">
    <name type="scientific">Microlunatus flavus</name>
    <dbReference type="NCBI Taxonomy" id="1036181"/>
    <lineage>
        <taxon>Bacteria</taxon>
        <taxon>Bacillati</taxon>
        <taxon>Actinomycetota</taxon>
        <taxon>Actinomycetes</taxon>
        <taxon>Propionibacteriales</taxon>
        <taxon>Propionibacteriaceae</taxon>
        <taxon>Microlunatus</taxon>
    </lineage>
</organism>
<dbReference type="NCBIfam" id="TIGR01090">
    <property type="entry name" value="apt"/>
    <property type="match status" value="1"/>
</dbReference>
<feature type="domain" description="Phosphoribosyltransferase" evidence="13">
    <location>
        <begin position="47"/>
        <end position="150"/>
    </location>
</feature>
<evidence type="ECO:0000256" key="6">
    <source>
        <dbReference type="ARBA" id="ARBA00011738"/>
    </source>
</evidence>
<evidence type="ECO:0000256" key="7">
    <source>
        <dbReference type="ARBA" id="ARBA00011893"/>
    </source>
</evidence>
<dbReference type="EC" id="2.4.2.7" evidence="7 12"/>
<comment type="pathway">
    <text evidence="4 12">Purine metabolism; AMP biosynthesis via salvage pathway; AMP from adenine: step 1/1.</text>
</comment>
<keyword evidence="10 12" id="KW-0808">Transferase</keyword>
<dbReference type="InterPro" id="IPR005764">
    <property type="entry name" value="Ade_phspho_trans"/>
</dbReference>
<evidence type="ECO:0000256" key="12">
    <source>
        <dbReference type="HAMAP-Rule" id="MF_00004"/>
    </source>
</evidence>
<evidence type="ECO:0000259" key="13">
    <source>
        <dbReference type="Pfam" id="PF00156"/>
    </source>
</evidence>
<dbReference type="InterPro" id="IPR000836">
    <property type="entry name" value="PRTase_dom"/>
</dbReference>
<sequence>MGPAGLAELVVDVPDFPKPGVTFKDITPLLADPVGLAAAVEGLAAVAPEGVDAVVALEARGFIFGGPVALALGVGFVPVRKPNKLPRAHVDVTYDLEYGTETLALHADALQPGQRVLVVDDVLATGGTLVAASGLVRRLGAEVAAVAVVLELGFLDGRRRLAEAGVTDVRALISSGGA</sequence>
<evidence type="ECO:0000256" key="4">
    <source>
        <dbReference type="ARBA" id="ARBA00004659"/>
    </source>
</evidence>
<dbReference type="Gene3D" id="3.40.50.2020">
    <property type="match status" value="1"/>
</dbReference>
<dbReference type="NCBIfam" id="NF002634">
    <property type="entry name" value="PRK02304.1-3"/>
    <property type="match status" value="1"/>
</dbReference>
<dbReference type="STRING" id="1036181.SAMN05421756_103230"/>
<dbReference type="GO" id="GO:0002055">
    <property type="term" value="F:adenine binding"/>
    <property type="evidence" value="ECO:0007669"/>
    <property type="project" value="TreeGrafter"/>
</dbReference>
<dbReference type="PANTHER" id="PTHR32315">
    <property type="entry name" value="ADENINE PHOSPHORIBOSYLTRANSFERASE"/>
    <property type="match status" value="1"/>
</dbReference>
<evidence type="ECO:0000256" key="5">
    <source>
        <dbReference type="ARBA" id="ARBA00008391"/>
    </source>
</evidence>
<dbReference type="GO" id="GO:0016208">
    <property type="term" value="F:AMP binding"/>
    <property type="evidence" value="ECO:0007669"/>
    <property type="project" value="TreeGrafter"/>
</dbReference>
<dbReference type="AlphaFoldDB" id="A0A1H9FCJ4"/>
<dbReference type="PANTHER" id="PTHR32315:SF3">
    <property type="entry name" value="ADENINE PHOSPHORIBOSYLTRANSFERASE"/>
    <property type="match status" value="1"/>
</dbReference>
<reference evidence="15" key="1">
    <citation type="submission" date="2016-10" db="EMBL/GenBank/DDBJ databases">
        <authorList>
            <person name="Varghese N."/>
            <person name="Submissions S."/>
        </authorList>
    </citation>
    <scope>NUCLEOTIDE SEQUENCE [LARGE SCALE GENOMIC DNA]</scope>
    <source>
        <strain evidence="15">CGMCC 4.6856</strain>
    </source>
</reference>
<keyword evidence="8 12" id="KW-0963">Cytoplasm</keyword>